<organism evidence="2 3">
    <name type="scientific">Iphiclides podalirius</name>
    <name type="common">scarce swallowtail</name>
    <dbReference type="NCBI Taxonomy" id="110791"/>
    <lineage>
        <taxon>Eukaryota</taxon>
        <taxon>Metazoa</taxon>
        <taxon>Ecdysozoa</taxon>
        <taxon>Arthropoda</taxon>
        <taxon>Hexapoda</taxon>
        <taxon>Insecta</taxon>
        <taxon>Pterygota</taxon>
        <taxon>Neoptera</taxon>
        <taxon>Endopterygota</taxon>
        <taxon>Lepidoptera</taxon>
        <taxon>Glossata</taxon>
        <taxon>Ditrysia</taxon>
        <taxon>Papilionoidea</taxon>
        <taxon>Papilionidae</taxon>
        <taxon>Papilioninae</taxon>
        <taxon>Iphiclides</taxon>
    </lineage>
</organism>
<accession>A0ABN8J5Z3</accession>
<sequence length="78" mass="8499">MRGNGAVRSEIEAVGFAIQTRQIMVAEEEKRANASDSRRPLRTAYRSRVEVKRGAIAAETQPVPRGSGSSEIVARAPF</sequence>
<name>A0ABN8J5Z3_9NEOP</name>
<feature type="non-terminal residue" evidence="2">
    <location>
        <position position="1"/>
    </location>
</feature>
<gene>
    <name evidence="2" type="ORF">IPOD504_LOCUS16323</name>
</gene>
<evidence type="ECO:0000313" key="3">
    <source>
        <dbReference type="Proteomes" id="UP000837857"/>
    </source>
</evidence>
<evidence type="ECO:0000313" key="2">
    <source>
        <dbReference type="EMBL" id="CAH2074906.1"/>
    </source>
</evidence>
<evidence type="ECO:0000256" key="1">
    <source>
        <dbReference type="SAM" id="MobiDB-lite"/>
    </source>
</evidence>
<keyword evidence="3" id="KW-1185">Reference proteome</keyword>
<dbReference type="EMBL" id="OW152820">
    <property type="protein sequence ID" value="CAH2074906.1"/>
    <property type="molecule type" value="Genomic_DNA"/>
</dbReference>
<feature type="region of interest" description="Disordered" evidence="1">
    <location>
        <begin position="58"/>
        <end position="78"/>
    </location>
</feature>
<proteinExistence type="predicted"/>
<dbReference type="Proteomes" id="UP000837857">
    <property type="component" value="Chromosome 8"/>
</dbReference>
<reference evidence="2" key="1">
    <citation type="submission" date="2022-03" db="EMBL/GenBank/DDBJ databases">
        <authorList>
            <person name="Martin H S."/>
        </authorList>
    </citation>
    <scope>NUCLEOTIDE SEQUENCE</scope>
</reference>
<protein>
    <submittedName>
        <fullName evidence="2">Uncharacterized protein</fullName>
    </submittedName>
</protein>